<keyword evidence="6" id="KW-1185">Reference proteome</keyword>
<dbReference type="Gene3D" id="3.10.580.10">
    <property type="entry name" value="CBS-domain"/>
    <property type="match status" value="1"/>
</dbReference>
<protein>
    <submittedName>
        <fullName evidence="5">Acetoin utilization AcuB family protein</fullName>
    </submittedName>
</protein>
<dbReference type="CDD" id="cd04584">
    <property type="entry name" value="CBS_pair_AcuB_like"/>
    <property type="match status" value="1"/>
</dbReference>
<dbReference type="RefSeq" id="WP_226539152.1">
    <property type="nucleotide sequence ID" value="NZ_CP129013.1"/>
</dbReference>
<evidence type="ECO:0000259" key="4">
    <source>
        <dbReference type="PROSITE" id="PS51671"/>
    </source>
</evidence>
<evidence type="ECO:0000256" key="1">
    <source>
        <dbReference type="ARBA" id="ARBA00023122"/>
    </source>
</evidence>
<sequence>MIVEQIMRKEVSTLGPHDTIEKAIEVMGKEDIRHIPIIDKHGILVGIISDRDIRDASPSIFELVNEKQFLSRPIEDIMKWDVITGHPLDFVEEISAIFYEHRIGCLPIVNHEKLVGIVTEADLLYTFIQLTGGLQPGSQIEVKVPNLSGSLAEVSSIIQQKNVNILSVLVYPDFNDQFKILVFRIQTMNPMSVIESLRKSGYEVLWPNLPGISS</sequence>
<dbReference type="PROSITE" id="PS51371">
    <property type="entry name" value="CBS"/>
    <property type="match status" value="2"/>
</dbReference>
<gene>
    <name evidence="5" type="ORF">LC087_09080</name>
</gene>
<dbReference type="InterPro" id="IPR051257">
    <property type="entry name" value="Diverse_CBS-Domain"/>
</dbReference>
<dbReference type="Pfam" id="PF00571">
    <property type="entry name" value="CBS"/>
    <property type="match status" value="2"/>
</dbReference>
<dbReference type="CDD" id="cd04883">
    <property type="entry name" value="ACT_AcuB"/>
    <property type="match status" value="1"/>
</dbReference>
<accession>A0ABY9JXU4</accession>
<feature type="domain" description="CBS" evidence="3">
    <location>
        <begin position="77"/>
        <end position="134"/>
    </location>
</feature>
<evidence type="ECO:0000313" key="6">
    <source>
        <dbReference type="Proteomes" id="UP001197974"/>
    </source>
</evidence>
<dbReference type="SUPFAM" id="SSF54631">
    <property type="entry name" value="CBS-domain pair"/>
    <property type="match status" value="1"/>
</dbReference>
<organism evidence="5 6">
    <name type="scientific">Bacillus carboniphilus</name>
    <dbReference type="NCBI Taxonomy" id="86663"/>
    <lineage>
        <taxon>Bacteria</taxon>
        <taxon>Bacillati</taxon>
        <taxon>Bacillota</taxon>
        <taxon>Bacilli</taxon>
        <taxon>Bacillales</taxon>
        <taxon>Bacillaceae</taxon>
        <taxon>Bacillus</taxon>
    </lineage>
</organism>
<feature type="domain" description="ACT" evidence="4">
    <location>
        <begin position="139"/>
        <end position="212"/>
    </location>
</feature>
<dbReference type="SUPFAM" id="SSF55021">
    <property type="entry name" value="ACT-like"/>
    <property type="match status" value="1"/>
</dbReference>
<evidence type="ECO:0000313" key="5">
    <source>
        <dbReference type="EMBL" id="WLR44202.1"/>
    </source>
</evidence>
<dbReference type="InterPro" id="IPR002912">
    <property type="entry name" value="ACT_dom"/>
</dbReference>
<dbReference type="EMBL" id="CP129013">
    <property type="protein sequence ID" value="WLR44202.1"/>
    <property type="molecule type" value="Genomic_DNA"/>
</dbReference>
<evidence type="ECO:0000256" key="2">
    <source>
        <dbReference type="PROSITE-ProRule" id="PRU00703"/>
    </source>
</evidence>
<evidence type="ECO:0000259" key="3">
    <source>
        <dbReference type="PROSITE" id="PS51371"/>
    </source>
</evidence>
<reference evidence="5 6" key="1">
    <citation type="submission" date="2023-06" db="EMBL/GenBank/DDBJ databases">
        <title>Five Gram-positive bacteria isolated from mangrove sediments in Shenzhen, Guangdong, China.</title>
        <authorList>
            <person name="Yu S."/>
            <person name="Zheng W."/>
            <person name="Huang Y."/>
        </authorList>
    </citation>
    <scope>NUCLEOTIDE SEQUENCE [LARGE SCALE GENOMIC DNA]</scope>
    <source>
        <strain evidence="5 6">SaN35-3</strain>
    </source>
</reference>
<name>A0ABY9JXU4_9BACI</name>
<dbReference type="PANTHER" id="PTHR43080:SF2">
    <property type="entry name" value="CBS DOMAIN-CONTAINING PROTEIN"/>
    <property type="match status" value="1"/>
</dbReference>
<feature type="domain" description="CBS" evidence="3">
    <location>
        <begin position="7"/>
        <end position="63"/>
    </location>
</feature>
<dbReference type="InterPro" id="IPR000644">
    <property type="entry name" value="CBS_dom"/>
</dbReference>
<keyword evidence="1 2" id="KW-0129">CBS domain</keyword>
<dbReference type="Pfam" id="PF01842">
    <property type="entry name" value="ACT"/>
    <property type="match status" value="1"/>
</dbReference>
<dbReference type="InterPro" id="IPR046342">
    <property type="entry name" value="CBS_dom_sf"/>
</dbReference>
<dbReference type="SMART" id="SM00116">
    <property type="entry name" value="CBS"/>
    <property type="match status" value="2"/>
</dbReference>
<dbReference type="PANTHER" id="PTHR43080">
    <property type="entry name" value="CBS DOMAIN-CONTAINING PROTEIN CBSX3, MITOCHONDRIAL"/>
    <property type="match status" value="1"/>
</dbReference>
<dbReference type="InterPro" id="IPR045865">
    <property type="entry name" value="ACT-like_dom_sf"/>
</dbReference>
<dbReference type="Proteomes" id="UP001197974">
    <property type="component" value="Chromosome"/>
</dbReference>
<proteinExistence type="predicted"/>
<dbReference type="PROSITE" id="PS51671">
    <property type="entry name" value="ACT"/>
    <property type="match status" value="1"/>
</dbReference>